<protein>
    <submittedName>
        <fullName evidence="2">C2H2-type domain-containing protein</fullName>
    </submittedName>
</protein>
<name>A0AC35TMV8_9BILA</name>
<reference evidence="2" key="1">
    <citation type="submission" date="2016-11" db="UniProtKB">
        <authorList>
            <consortium name="WormBaseParasite"/>
        </authorList>
    </citation>
    <scope>IDENTIFICATION</scope>
    <source>
        <strain evidence="2">KR3021</strain>
    </source>
</reference>
<dbReference type="Proteomes" id="UP000095286">
    <property type="component" value="Unplaced"/>
</dbReference>
<evidence type="ECO:0000313" key="2">
    <source>
        <dbReference type="WBParaSite" id="RSKR_0000249900.1"/>
    </source>
</evidence>
<dbReference type="WBParaSite" id="RSKR_0000249900.1">
    <property type="protein sequence ID" value="RSKR_0000249900.1"/>
    <property type="gene ID" value="RSKR_0000249900"/>
</dbReference>
<proteinExistence type="predicted"/>
<sequence length="991" mass="108606">MFILGGGDSKRLSSDLPSTRELPVPGSGQYDWAASRSRVFTTQTFPIIIMSQYAVNTPDSNNSVPNNWSQNSLGRHHLSVHTPVQVFPNSQAHLYNGSGSKISPPSSTTSSLHSPEAITIKEEVLQNNNLINVKDSMEGIEENDLEDSDNEEASYMDVDDIKPIASDLQSSQNQNILNNYLNGSFKNMDANQVLSSLHNSSVSDADASSLLLNLSQSLQESSDVSNKNNYLHITHTLNEQVTPNQLVDTLSVASKKDGVTEQAAITNVEVVGHTTNGSFIRPPGLGPMPLTEASSSGNSKGVELLQCSLCGFSCTSKFHYNSHMNTHGDHQCTMCDYTSRTEGRLRRHMRDSHTIEQQIAAGLDVDALQAVASLDNTAASTPTPNNGIFFDTNNCEGNFASSILSLVDAANKRNSEYNAGMEVTLDGPSALDQFRKFTDQTISNGFAMNLDQLLPSTSQLPNNLPNNQNSILDSSSFGAKELLRTGNGSNKDASAVVAPEPRRTGGKAKSYKCKQCNHVSTSKNETWAHAAIHIPEGKQLKCKMCEFVTEYKHHLEYHERNHVGSKPFTCSKCAYSCVNKSMLNSHMKSHTNHYHFKCNDCTYATKYCHSLKLHLRKYNHKRKCDGTGPDMDMDNMGDSPSSADLQRTFNDSFTSIADNALSAVSAALVNSTPSLTTSIASSFMLPSMLNGQNNNLLMNSQLDQMAHLLRLNGLNSMNTPAPPMEMIPGCKMCEYQPTSSEDSMKHGIQHLLANQQIHSQNQMSFSQIQTQPIGSLSVRVEGMEINERPTRYGSIGDEENMSRSPDAASASGESTISPPNSAKLSSEDTVDSANSSLVDGQGGRQRKAKGLKLDEISQRLQGKSPSEGDGSGDEECYREMKNQQTAVLHHPIPQLPPLSMQSQNMSREPLNISPQELLARLTSLQENTTTAIPEQYNYACVHCKMAFADPALYHIHRGYHGYENPFNCNRCGYSCNDSLSFNMHLLQGKHD</sequence>
<evidence type="ECO:0000313" key="1">
    <source>
        <dbReference type="Proteomes" id="UP000095286"/>
    </source>
</evidence>
<organism evidence="1 2">
    <name type="scientific">Rhabditophanes sp. KR3021</name>
    <dbReference type="NCBI Taxonomy" id="114890"/>
    <lineage>
        <taxon>Eukaryota</taxon>
        <taxon>Metazoa</taxon>
        <taxon>Ecdysozoa</taxon>
        <taxon>Nematoda</taxon>
        <taxon>Chromadorea</taxon>
        <taxon>Rhabditida</taxon>
        <taxon>Tylenchina</taxon>
        <taxon>Panagrolaimomorpha</taxon>
        <taxon>Strongyloidoidea</taxon>
        <taxon>Alloionematidae</taxon>
        <taxon>Rhabditophanes</taxon>
    </lineage>
</organism>
<accession>A0AC35TMV8</accession>